<dbReference type="InterPro" id="IPR014710">
    <property type="entry name" value="RmlC-like_jellyroll"/>
</dbReference>
<dbReference type="AlphaFoldDB" id="A0A9X2P9C5"/>
<dbReference type="PANTHER" id="PTHR43280:SF27">
    <property type="entry name" value="TRANSCRIPTIONAL REGULATOR MTLR"/>
    <property type="match status" value="1"/>
</dbReference>
<keyword evidence="3" id="KW-0804">Transcription</keyword>
<keyword evidence="2" id="KW-0238">DNA-binding</keyword>
<dbReference type="InterPro" id="IPR018060">
    <property type="entry name" value="HTH_AraC"/>
</dbReference>
<organism evidence="5 6">
    <name type="scientific">Aquiflexum gelatinilyticum</name>
    <dbReference type="NCBI Taxonomy" id="2961943"/>
    <lineage>
        <taxon>Bacteria</taxon>
        <taxon>Pseudomonadati</taxon>
        <taxon>Bacteroidota</taxon>
        <taxon>Cytophagia</taxon>
        <taxon>Cytophagales</taxon>
        <taxon>Cyclobacteriaceae</taxon>
        <taxon>Aquiflexum</taxon>
    </lineage>
</organism>
<dbReference type="InterPro" id="IPR011051">
    <property type="entry name" value="RmlC_Cupin_sf"/>
</dbReference>
<dbReference type="SMART" id="SM00342">
    <property type="entry name" value="HTH_ARAC"/>
    <property type="match status" value="1"/>
</dbReference>
<accession>A0A9X2P9C5</accession>
<dbReference type="Pfam" id="PF07883">
    <property type="entry name" value="Cupin_2"/>
    <property type="match status" value="1"/>
</dbReference>
<dbReference type="InterPro" id="IPR013096">
    <property type="entry name" value="Cupin_2"/>
</dbReference>
<name>A0A9X2P9C5_9BACT</name>
<dbReference type="Gene3D" id="1.10.10.60">
    <property type="entry name" value="Homeodomain-like"/>
    <property type="match status" value="2"/>
</dbReference>
<dbReference type="PRINTS" id="PR00032">
    <property type="entry name" value="HTHARAC"/>
</dbReference>
<proteinExistence type="predicted"/>
<feature type="domain" description="HTH araC/xylS-type" evidence="4">
    <location>
        <begin position="189"/>
        <end position="287"/>
    </location>
</feature>
<dbReference type="RefSeq" id="WP_258422364.1">
    <property type="nucleotide sequence ID" value="NZ_JANSUY010000002.1"/>
</dbReference>
<dbReference type="SUPFAM" id="SSF46689">
    <property type="entry name" value="Homeodomain-like"/>
    <property type="match status" value="2"/>
</dbReference>
<dbReference type="Proteomes" id="UP001142175">
    <property type="component" value="Unassembled WGS sequence"/>
</dbReference>
<dbReference type="EMBL" id="JANSUY010000002">
    <property type="protein sequence ID" value="MCR9014485.1"/>
    <property type="molecule type" value="Genomic_DNA"/>
</dbReference>
<evidence type="ECO:0000256" key="1">
    <source>
        <dbReference type="ARBA" id="ARBA00023015"/>
    </source>
</evidence>
<sequence>MSLKIIPFKIPKSQKEFVRFQVDEGSHFYDKLHQHPEWQLTLILEGKGQLMVGDYLGRFEPGDIYLLGSNVPHVFRSDEEYFQKTNSIKSVSNTIFFDFEALGKGIWEVEEFLELRQWVNNIKGCYVVKCENQEFLKNIIRTFAQKTGMEKVLSALEMIRYLQQPHAMLPLNRLLPIRDYSELEGKRMGNVMAFILAENHRNISLKEVAETANMSKEAFCRFFKERTGKTYTEFLNELRIHKSCHLLQETDLSISQIAYQTGFQNLSYFNRAFKKYILTTPKLFRKQIHFQNL</sequence>
<evidence type="ECO:0000256" key="3">
    <source>
        <dbReference type="ARBA" id="ARBA00023163"/>
    </source>
</evidence>
<keyword evidence="1" id="KW-0805">Transcription regulation</keyword>
<protein>
    <submittedName>
        <fullName evidence="5">AraC family transcriptional regulator</fullName>
    </submittedName>
</protein>
<keyword evidence="6" id="KW-1185">Reference proteome</keyword>
<dbReference type="PROSITE" id="PS01124">
    <property type="entry name" value="HTH_ARAC_FAMILY_2"/>
    <property type="match status" value="1"/>
</dbReference>
<evidence type="ECO:0000259" key="4">
    <source>
        <dbReference type="PROSITE" id="PS01124"/>
    </source>
</evidence>
<reference evidence="5" key="1">
    <citation type="submission" date="2022-08" db="EMBL/GenBank/DDBJ databases">
        <authorList>
            <person name="Zhang D."/>
        </authorList>
    </citation>
    <scope>NUCLEOTIDE SEQUENCE</scope>
    <source>
        <strain evidence="5">XJ19-11</strain>
    </source>
</reference>
<evidence type="ECO:0000313" key="5">
    <source>
        <dbReference type="EMBL" id="MCR9014485.1"/>
    </source>
</evidence>
<comment type="caution">
    <text evidence="5">The sequence shown here is derived from an EMBL/GenBank/DDBJ whole genome shotgun (WGS) entry which is preliminary data.</text>
</comment>
<evidence type="ECO:0000313" key="6">
    <source>
        <dbReference type="Proteomes" id="UP001142175"/>
    </source>
</evidence>
<dbReference type="GO" id="GO:0003700">
    <property type="term" value="F:DNA-binding transcription factor activity"/>
    <property type="evidence" value="ECO:0007669"/>
    <property type="project" value="InterPro"/>
</dbReference>
<dbReference type="Gene3D" id="2.60.120.10">
    <property type="entry name" value="Jelly Rolls"/>
    <property type="match status" value="1"/>
</dbReference>
<dbReference type="Pfam" id="PF12833">
    <property type="entry name" value="HTH_18"/>
    <property type="match status" value="1"/>
</dbReference>
<dbReference type="SUPFAM" id="SSF51182">
    <property type="entry name" value="RmlC-like cupins"/>
    <property type="match status" value="1"/>
</dbReference>
<dbReference type="InterPro" id="IPR009057">
    <property type="entry name" value="Homeodomain-like_sf"/>
</dbReference>
<evidence type="ECO:0000256" key="2">
    <source>
        <dbReference type="ARBA" id="ARBA00023125"/>
    </source>
</evidence>
<gene>
    <name evidence="5" type="ORF">NU887_05520</name>
</gene>
<dbReference type="InterPro" id="IPR020449">
    <property type="entry name" value="Tscrpt_reg_AraC-type_HTH"/>
</dbReference>
<dbReference type="PANTHER" id="PTHR43280">
    <property type="entry name" value="ARAC-FAMILY TRANSCRIPTIONAL REGULATOR"/>
    <property type="match status" value="1"/>
</dbReference>
<dbReference type="GO" id="GO:0043565">
    <property type="term" value="F:sequence-specific DNA binding"/>
    <property type="evidence" value="ECO:0007669"/>
    <property type="project" value="InterPro"/>
</dbReference>